<dbReference type="RefSeq" id="WP_187536484.1">
    <property type="nucleotide sequence ID" value="NZ_JACRTL010000003.1"/>
</dbReference>
<comment type="caution">
    <text evidence="1">The sequence shown here is derived from an EMBL/GenBank/DDBJ whole genome shotgun (WGS) entry which is preliminary data.</text>
</comment>
<name>A0A8J6TZ79_9FIRM</name>
<evidence type="ECO:0000313" key="1">
    <source>
        <dbReference type="EMBL" id="MBC8610947.1"/>
    </source>
</evidence>
<keyword evidence="2" id="KW-1185">Reference proteome</keyword>
<gene>
    <name evidence="1" type="ORF">H8702_07395</name>
</gene>
<protein>
    <submittedName>
        <fullName evidence="1">Uncharacterized protein</fullName>
    </submittedName>
</protein>
<evidence type="ECO:0000313" key="2">
    <source>
        <dbReference type="Proteomes" id="UP000632659"/>
    </source>
</evidence>
<dbReference type="Pfam" id="PF14286">
    <property type="entry name" value="DHHW"/>
    <property type="match status" value="1"/>
</dbReference>
<proteinExistence type="predicted"/>
<dbReference type="AlphaFoldDB" id="A0A8J6TZ79"/>
<reference evidence="1" key="1">
    <citation type="submission" date="2020-08" db="EMBL/GenBank/DDBJ databases">
        <title>Genome public.</title>
        <authorList>
            <person name="Liu C."/>
            <person name="Sun Q."/>
        </authorList>
    </citation>
    <scope>NUCLEOTIDE SEQUENCE</scope>
    <source>
        <strain evidence="1">NSJ-15</strain>
    </source>
</reference>
<sequence>MNKKMISPVMGCVLSLTLGVLALVWPQKPSAEPQASVPASSALELHKNKISRWNQILQNRLPGSQFFIQANNHLSLLISGPKIDQVFCLKDRLVENIGAANPITARRNTEAVNQFVSRYGEDIPIYFSLVPSAQEVYREQMPDAPNVLDQTSFITNIYGDSKQNTSLSSNNSAYSKTAASDYGALQDVSAIDVHTALLANQKQDLYYHTDSNWTSLGAYTAYGSLVTSMGLSAISSDSFNIEHVQYDYLGNLYQKTLVRKGSPDRIDLYTYAPNTVIDRVIRYEGTKSQTSSSMYYYETLNTPNAMDVFLGQDCGVTKIHTTIDTGQDLLLFGDEYAKPLLQFLSLHYRSITFVNLSKYTDDQASLIKPADYDTILFLYQVKNYISDISVAARLPNIGETENS</sequence>
<dbReference type="Proteomes" id="UP000632659">
    <property type="component" value="Unassembled WGS sequence"/>
</dbReference>
<dbReference type="InterPro" id="IPR025945">
    <property type="entry name" value="DHHW"/>
</dbReference>
<organism evidence="1 2">
    <name type="scientific">Massiliimalia timonensis</name>
    <dbReference type="NCBI Taxonomy" id="1987501"/>
    <lineage>
        <taxon>Bacteria</taxon>
        <taxon>Bacillati</taxon>
        <taxon>Bacillota</taxon>
        <taxon>Clostridia</taxon>
        <taxon>Eubacteriales</taxon>
        <taxon>Oscillospiraceae</taxon>
        <taxon>Massiliimalia</taxon>
    </lineage>
</organism>
<accession>A0A8J6TZ79</accession>
<dbReference type="EMBL" id="JACRTL010000003">
    <property type="protein sequence ID" value="MBC8610947.1"/>
    <property type="molecule type" value="Genomic_DNA"/>
</dbReference>